<evidence type="ECO:0000259" key="4">
    <source>
        <dbReference type="SMART" id="SM00479"/>
    </source>
</evidence>
<dbReference type="NCBIfam" id="NF005927">
    <property type="entry name" value="PRK07942.1"/>
    <property type="match status" value="1"/>
</dbReference>
<evidence type="ECO:0000313" key="6">
    <source>
        <dbReference type="Proteomes" id="UP000626982"/>
    </source>
</evidence>
<dbReference type="InterPro" id="IPR036397">
    <property type="entry name" value="RNaseH_sf"/>
</dbReference>
<dbReference type="PANTHER" id="PTHR30231">
    <property type="entry name" value="DNA POLYMERASE III SUBUNIT EPSILON"/>
    <property type="match status" value="1"/>
</dbReference>
<dbReference type="CDD" id="cd06127">
    <property type="entry name" value="DEDDh"/>
    <property type="match status" value="1"/>
</dbReference>
<dbReference type="Gene3D" id="3.30.420.10">
    <property type="entry name" value="Ribonuclease H-like superfamily/Ribonuclease H"/>
    <property type="match status" value="1"/>
</dbReference>
<proteinExistence type="predicted"/>
<feature type="domain" description="Exonuclease" evidence="4">
    <location>
        <begin position="24"/>
        <end position="199"/>
    </location>
</feature>
<dbReference type="RefSeq" id="WP_229679543.1">
    <property type="nucleotide sequence ID" value="NZ_BAABBD010000002.1"/>
</dbReference>
<protein>
    <submittedName>
        <fullName evidence="5">3'-5' exonuclease</fullName>
    </submittedName>
</protein>
<reference evidence="6" key="1">
    <citation type="journal article" date="2019" name="Int. J. Syst. Evol. Microbiol.">
        <title>The Global Catalogue of Microorganisms (GCM) 10K type strain sequencing project: providing services to taxonomists for standard genome sequencing and annotation.</title>
        <authorList>
            <consortium name="The Broad Institute Genomics Platform"/>
            <consortium name="The Broad Institute Genome Sequencing Center for Infectious Disease"/>
            <person name="Wu L."/>
            <person name="Ma J."/>
        </authorList>
    </citation>
    <scope>NUCLEOTIDE SEQUENCE [LARGE SCALE GENOMIC DNA]</scope>
    <source>
        <strain evidence="6">CGMCC 1.6960</strain>
    </source>
</reference>
<evidence type="ECO:0000256" key="3">
    <source>
        <dbReference type="ARBA" id="ARBA00022839"/>
    </source>
</evidence>
<dbReference type="SUPFAM" id="SSF53098">
    <property type="entry name" value="Ribonuclease H-like"/>
    <property type="match status" value="1"/>
</dbReference>
<dbReference type="InterPro" id="IPR013520">
    <property type="entry name" value="Ribonucl_H"/>
</dbReference>
<name>A0ABQ2KM72_9MICO</name>
<keyword evidence="1" id="KW-0540">Nuclease</keyword>
<evidence type="ECO:0000256" key="1">
    <source>
        <dbReference type="ARBA" id="ARBA00022722"/>
    </source>
</evidence>
<dbReference type="GO" id="GO:0004527">
    <property type="term" value="F:exonuclease activity"/>
    <property type="evidence" value="ECO:0007669"/>
    <property type="project" value="UniProtKB-KW"/>
</dbReference>
<gene>
    <name evidence="5" type="ORF">GCM10010968_15510</name>
</gene>
<keyword evidence="6" id="KW-1185">Reference proteome</keyword>
<sequence>MAETMLHRPILEVSPAAPDRWIDRLVVFDLETTGVDPREARIVTAYVGVLDAAGAVVAERHWLADPGIEIPEGSVAVHGITTERARAEGRPAAEVVAEVRDAIAGHLADGLAVCAYNAAYDVSLLTAECARHGLDPLVVRPVIDPLVLDKQLDRYRRGKRTLGLVAEHYGVRLVDAHDASADAIAAGRIAQAMTGRFEELRIDPISLHQRTEQWAEAQAADFEEFRRRTDPSFTAGRGWPLRA</sequence>
<dbReference type="Proteomes" id="UP000626982">
    <property type="component" value="Unassembled WGS sequence"/>
</dbReference>
<keyword evidence="2" id="KW-0378">Hydrolase</keyword>
<organism evidence="5 6">
    <name type="scientific">Agrococcus terreus</name>
    <dbReference type="NCBI Taxonomy" id="574649"/>
    <lineage>
        <taxon>Bacteria</taxon>
        <taxon>Bacillati</taxon>
        <taxon>Actinomycetota</taxon>
        <taxon>Actinomycetes</taxon>
        <taxon>Micrococcales</taxon>
        <taxon>Microbacteriaceae</taxon>
        <taxon>Agrococcus</taxon>
    </lineage>
</organism>
<evidence type="ECO:0000256" key="2">
    <source>
        <dbReference type="ARBA" id="ARBA00022801"/>
    </source>
</evidence>
<dbReference type="SMART" id="SM00479">
    <property type="entry name" value="EXOIII"/>
    <property type="match status" value="1"/>
</dbReference>
<dbReference type="PANTHER" id="PTHR30231:SF4">
    <property type="entry name" value="PROTEIN NEN2"/>
    <property type="match status" value="1"/>
</dbReference>
<evidence type="ECO:0000313" key="5">
    <source>
        <dbReference type="EMBL" id="GGN84050.1"/>
    </source>
</evidence>
<dbReference type="InterPro" id="IPR012337">
    <property type="entry name" value="RNaseH-like_sf"/>
</dbReference>
<accession>A0ABQ2KM72</accession>
<dbReference type="EMBL" id="BMLM01000001">
    <property type="protein sequence ID" value="GGN84050.1"/>
    <property type="molecule type" value="Genomic_DNA"/>
</dbReference>
<keyword evidence="3 5" id="KW-0269">Exonuclease</keyword>
<dbReference type="Pfam" id="PF00929">
    <property type="entry name" value="RNase_T"/>
    <property type="match status" value="1"/>
</dbReference>
<comment type="caution">
    <text evidence="5">The sequence shown here is derived from an EMBL/GenBank/DDBJ whole genome shotgun (WGS) entry which is preliminary data.</text>
</comment>